<dbReference type="SMART" id="SM00043">
    <property type="entry name" value="CY"/>
    <property type="match status" value="1"/>
</dbReference>
<dbReference type="CDD" id="cd00042">
    <property type="entry name" value="CY"/>
    <property type="match status" value="1"/>
</dbReference>
<evidence type="ECO:0000313" key="4">
    <source>
        <dbReference type="RefSeq" id="XP_005365532.1"/>
    </source>
</evidence>
<dbReference type="Gene3D" id="3.10.450.10">
    <property type="match status" value="1"/>
</dbReference>
<gene>
    <name evidence="4" type="primary">Cst11</name>
</gene>
<protein>
    <submittedName>
        <fullName evidence="4">Cystatin-11</fullName>
    </submittedName>
</protein>
<dbReference type="InterPro" id="IPR046350">
    <property type="entry name" value="Cystatin_sf"/>
</dbReference>
<organism evidence="3 4">
    <name type="scientific">Microtus ochrogaster</name>
    <name type="common">Prairie vole</name>
    <dbReference type="NCBI Taxonomy" id="79684"/>
    <lineage>
        <taxon>Eukaryota</taxon>
        <taxon>Metazoa</taxon>
        <taxon>Chordata</taxon>
        <taxon>Craniata</taxon>
        <taxon>Vertebrata</taxon>
        <taxon>Euteleostomi</taxon>
        <taxon>Mammalia</taxon>
        <taxon>Eutheria</taxon>
        <taxon>Euarchontoglires</taxon>
        <taxon>Glires</taxon>
        <taxon>Rodentia</taxon>
        <taxon>Myomorpha</taxon>
        <taxon>Muroidea</taxon>
        <taxon>Cricetidae</taxon>
        <taxon>Arvicolinae</taxon>
        <taxon>Microtus</taxon>
    </lineage>
</organism>
<keyword evidence="3" id="KW-1185">Reference proteome</keyword>
<dbReference type="PANTHER" id="PTHR47886">
    <property type="entry name" value="CYSTATIN-11"/>
    <property type="match status" value="1"/>
</dbReference>
<dbReference type="Pfam" id="PF00031">
    <property type="entry name" value="Cystatin"/>
    <property type="match status" value="1"/>
</dbReference>
<dbReference type="PANTHER" id="PTHR47886:SF1">
    <property type="entry name" value="CYSTATIN-11"/>
    <property type="match status" value="1"/>
</dbReference>
<reference evidence="4" key="1">
    <citation type="submission" date="2025-08" db="UniProtKB">
        <authorList>
            <consortium name="RefSeq"/>
        </authorList>
    </citation>
    <scope>IDENTIFICATION</scope>
</reference>
<accession>A0ABM0LGA3</accession>
<name>A0ABM0LGA3_MICOH</name>
<proteinExistence type="predicted"/>
<evidence type="ECO:0000313" key="3">
    <source>
        <dbReference type="Proteomes" id="UP000694915"/>
    </source>
</evidence>
<dbReference type="GeneID" id="101980288"/>
<evidence type="ECO:0000259" key="2">
    <source>
        <dbReference type="SMART" id="SM00043"/>
    </source>
</evidence>
<evidence type="ECO:0000256" key="1">
    <source>
        <dbReference type="SAM" id="SignalP"/>
    </source>
</evidence>
<dbReference type="SUPFAM" id="SSF54403">
    <property type="entry name" value="Cystatin/monellin"/>
    <property type="match status" value="1"/>
</dbReference>
<feature type="chain" id="PRO_5046412699" evidence="1">
    <location>
        <begin position="26"/>
        <end position="138"/>
    </location>
</feature>
<sequence>MMARPWKAPQLLLAILVALVAFSYQQKRKTYISVLKMSTLDSSVQSTLKYVTEEYNKKSDDLYNFRIIRILDIESQVTDHMELHITVEMRRTTCFKTEKSTCDVQEGELYKQIRCYFSVYTMPWLERYKILRKNCTSA</sequence>
<dbReference type="Proteomes" id="UP000694915">
    <property type="component" value="Unplaced"/>
</dbReference>
<feature type="domain" description="Cystatin" evidence="2">
    <location>
        <begin position="29"/>
        <end position="136"/>
    </location>
</feature>
<feature type="signal peptide" evidence="1">
    <location>
        <begin position="1"/>
        <end position="25"/>
    </location>
</feature>
<keyword evidence="1" id="KW-0732">Signal</keyword>
<dbReference type="InterPro" id="IPR042930">
    <property type="entry name" value="CST11"/>
</dbReference>
<dbReference type="InterPro" id="IPR000010">
    <property type="entry name" value="Cystatin_dom"/>
</dbReference>
<dbReference type="RefSeq" id="XP_005365532.1">
    <property type="nucleotide sequence ID" value="XM_005365475.1"/>
</dbReference>